<accession>A0ABU2H8W7</accession>
<dbReference type="EMBL" id="JAVLVT010000006">
    <property type="protein sequence ID" value="MDS1271442.1"/>
    <property type="molecule type" value="Genomic_DNA"/>
</dbReference>
<organism evidence="1 2">
    <name type="scientific">Lipingzhangella rawalii</name>
    <dbReference type="NCBI Taxonomy" id="2055835"/>
    <lineage>
        <taxon>Bacteria</taxon>
        <taxon>Bacillati</taxon>
        <taxon>Actinomycetota</taxon>
        <taxon>Actinomycetes</taxon>
        <taxon>Streptosporangiales</taxon>
        <taxon>Nocardiopsidaceae</taxon>
        <taxon>Lipingzhangella</taxon>
    </lineage>
</organism>
<dbReference type="Gene3D" id="1.10.8.1060">
    <property type="entry name" value="Corynebacterium glutamicum thioredoxin-dependent arsenate reductase, N-terminal domain"/>
    <property type="match status" value="1"/>
</dbReference>
<gene>
    <name evidence="1" type="ORF">RIF23_14180</name>
</gene>
<protein>
    <submittedName>
        <fullName evidence="1">Uncharacterized protein</fullName>
    </submittedName>
</protein>
<proteinExistence type="predicted"/>
<dbReference type="NCBIfam" id="NF046112">
    <property type="entry name" value="MSMEG_6209_Nter"/>
    <property type="match status" value="1"/>
</dbReference>
<comment type="caution">
    <text evidence="1">The sequence shown here is derived from an EMBL/GenBank/DDBJ whole genome shotgun (WGS) entry which is preliminary data.</text>
</comment>
<dbReference type="RefSeq" id="WP_310913000.1">
    <property type="nucleotide sequence ID" value="NZ_JAVLVT010000006.1"/>
</dbReference>
<keyword evidence="2" id="KW-1185">Reference proteome</keyword>
<evidence type="ECO:0000313" key="1">
    <source>
        <dbReference type="EMBL" id="MDS1271442.1"/>
    </source>
</evidence>
<evidence type="ECO:0000313" key="2">
    <source>
        <dbReference type="Proteomes" id="UP001250214"/>
    </source>
</evidence>
<reference evidence="2" key="1">
    <citation type="submission" date="2023-07" db="EMBL/GenBank/DDBJ databases">
        <title>Novel species in the genus Lipingzhangella isolated from Sambhar Salt Lake.</title>
        <authorList>
            <person name="Jiya N."/>
            <person name="Kajale S."/>
            <person name="Sharma A."/>
        </authorList>
    </citation>
    <scope>NUCLEOTIDE SEQUENCE [LARGE SCALE GENOMIC DNA]</scope>
    <source>
        <strain evidence="2">LS1_29</strain>
    </source>
</reference>
<dbReference type="Proteomes" id="UP001250214">
    <property type="component" value="Unassembled WGS sequence"/>
</dbReference>
<name>A0ABU2H8W7_9ACTN</name>
<sequence length="72" mass="8242">MFEETHSGDFQQVIDRLHHEFHGVHAQATVVRCVDSARHGAREVIGEATPRLVERIARQHLQVLELAYAERS</sequence>